<evidence type="ECO:0000256" key="5">
    <source>
        <dbReference type="ARBA" id="ARBA00023136"/>
    </source>
</evidence>
<dbReference type="InterPro" id="IPR000983">
    <property type="entry name" value="Bac_GSPG_pilin"/>
</dbReference>
<evidence type="ECO:0000256" key="2">
    <source>
        <dbReference type="ARBA" id="ARBA00022481"/>
    </source>
</evidence>
<name>A0A0G1GCS4_9BACT</name>
<evidence type="ECO:0000313" key="7">
    <source>
        <dbReference type="EMBL" id="KKS96693.1"/>
    </source>
</evidence>
<dbReference type="InterPro" id="IPR012902">
    <property type="entry name" value="N_methyl_site"/>
</dbReference>
<dbReference type="Pfam" id="PF07963">
    <property type="entry name" value="N_methyl"/>
    <property type="match status" value="1"/>
</dbReference>
<reference evidence="7 8" key="1">
    <citation type="journal article" date="2015" name="Nature">
        <title>rRNA introns, odd ribosomes, and small enigmatic genomes across a large radiation of phyla.</title>
        <authorList>
            <person name="Brown C.T."/>
            <person name="Hug L.A."/>
            <person name="Thomas B.C."/>
            <person name="Sharon I."/>
            <person name="Castelle C.J."/>
            <person name="Singh A."/>
            <person name="Wilkins M.J."/>
            <person name="Williams K.H."/>
            <person name="Banfield J.F."/>
        </authorList>
    </citation>
    <scope>NUCLEOTIDE SEQUENCE [LARGE SCALE GENOMIC DNA]</scope>
</reference>
<protein>
    <submittedName>
        <fullName evidence="7">Type II secretion system protein G, general secretion pathway protein G</fullName>
    </submittedName>
</protein>
<dbReference type="NCBIfam" id="TIGR02532">
    <property type="entry name" value="IV_pilin_GFxxxE"/>
    <property type="match status" value="1"/>
</dbReference>
<dbReference type="GO" id="GO:0016020">
    <property type="term" value="C:membrane"/>
    <property type="evidence" value="ECO:0007669"/>
    <property type="project" value="UniProtKB-SubCell"/>
</dbReference>
<dbReference type="STRING" id="1618443.UV73_C0009G0044"/>
<comment type="subcellular location">
    <subcellularLocation>
        <location evidence="1">Membrane</location>
        <topology evidence="1">Single-pass membrane protein</topology>
    </subcellularLocation>
</comment>
<keyword evidence="4 6" id="KW-1133">Transmembrane helix</keyword>
<accession>A0A0G1GCS4</accession>
<organism evidence="7 8">
    <name type="scientific">Candidatus Gottesmanbacteria bacterium GW2011_GWA2_43_14</name>
    <dbReference type="NCBI Taxonomy" id="1618443"/>
    <lineage>
        <taxon>Bacteria</taxon>
        <taxon>Candidatus Gottesmaniibacteriota</taxon>
    </lineage>
</organism>
<dbReference type="InterPro" id="IPR045584">
    <property type="entry name" value="Pilin-like"/>
</dbReference>
<feature type="transmembrane region" description="Helical" evidence="6">
    <location>
        <begin position="12"/>
        <end position="37"/>
    </location>
</feature>
<evidence type="ECO:0000256" key="4">
    <source>
        <dbReference type="ARBA" id="ARBA00022989"/>
    </source>
</evidence>
<dbReference type="EMBL" id="LCFP01000009">
    <property type="protein sequence ID" value="KKS96693.1"/>
    <property type="molecule type" value="Genomic_DNA"/>
</dbReference>
<evidence type="ECO:0000313" key="8">
    <source>
        <dbReference type="Proteomes" id="UP000034894"/>
    </source>
</evidence>
<evidence type="ECO:0000256" key="1">
    <source>
        <dbReference type="ARBA" id="ARBA00004167"/>
    </source>
</evidence>
<dbReference type="SUPFAM" id="SSF54523">
    <property type="entry name" value="Pili subunits"/>
    <property type="match status" value="1"/>
</dbReference>
<evidence type="ECO:0000256" key="6">
    <source>
        <dbReference type="SAM" id="Phobius"/>
    </source>
</evidence>
<gene>
    <name evidence="7" type="primary">gspG</name>
    <name evidence="7" type="ORF">UV73_C0009G0044</name>
</gene>
<keyword evidence="3 6" id="KW-0812">Transmembrane</keyword>
<dbReference type="AlphaFoldDB" id="A0A0G1GCS4"/>
<dbReference type="Proteomes" id="UP000034894">
    <property type="component" value="Unassembled WGS sequence"/>
</dbReference>
<dbReference type="GO" id="GO:0015628">
    <property type="term" value="P:protein secretion by the type II secretion system"/>
    <property type="evidence" value="ECO:0007669"/>
    <property type="project" value="InterPro"/>
</dbReference>
<dbReference type="PANTHER" id="PTHR30093">
    <property type="entry name" value="GENERAL SECRETION PATHWAY PROTEIN G"/>
    <property type="match status" value="1"/>
</dbReference>
<dbReference type="GO" id="GO:0015627">
    <property type="term" value="C:type II protein secretion system complex"/>
    <property type="evidence" value="ECO:0007669"/>
    <property type="project" value="InterPro"/>
</dbReference>
<dbReference type="Gene3D" id="3.30.700.10">
    <property type="entry name" value="Glycoprotein, Type 4 Pilin"/>
    <property type="match status" value="1"/>
</dbReference>
<keyword evidence="2" id="KW-0488">Methylation</keyword>
<dbReference type="PRINTS" id="PR00813">
    <property type="entry name" value="BCTERIALGSPG"/>
</dbReference>
<proteinExistence type="predicted"/>
<sequence length="139" mass="15552">MSLKKKYRQAFTLIEIMVVVSIIALLMAVGVSSISTVQKKARDAKRRADLRDMKNALEQYYAVCGNQYPLPNGNTYDPVACDPGSGQIDILPNLPLDPKTNDPYYCPDVVDDNCNQNRFYLCADMETESSPQYCVSSLQ</sequence>
<keyword evidence="5 6" id="KW-0472">Membrane</keyword>
<evidence type="ECO:0000256" key="3">
    <source>
        <dbReference type="ARBA" id="ARBA00022692"/>
    </source>
</evidence>
<dbReference type="PANTHER" id="PTHR30093:SF44">
    <property type="entry name" value="TYPE II SECRETION SYSTEM CORE PROTEIN G"/>
    <property type="match status" value="1"/>
</dbReference>
<comment type="caution">
    <text evidence="7">The sequence shown here is derived from an EMBL/GenBank/DDBJ whole genome shotgun (WGS) entry which is preliminary data.</text>
</comment>